<proteinExistence type="predicted"/>
<protein>
    <submittedName>
        <fullName evidence="1">Putative ovule protein</fullName>
    </submittedName>
</protein>
<dbReference type="EMBL" id="GEDG01035512">
    <property type="protein sequence ID" value="JAP09171.1"/>
    <property type="molecule type" value="Transcribed_RNA"/>
</dbReference>
<reference evidence="1" key="1">
    <citation type="submission" date="2015-12" db="EMBL/GenBank/DDBJ databases">
        <title>Gene expression during late stages of embryo sac development: a critical building block for successful pollen-pistil interactions.</title>
        <authorList>
            <person name="Liu Y."/>
            <person name="Joly V."/>
            <person name="Sabar M."/>
            <person name="Matton D.P."/>
        </authorList>
    </citation>
    <scope>NUCLEOTIDE SEQUENCE</scope>
</reference>
<sequence>MSILVGHILTLSPQQSNVFTREVDISNDVRRNKQVFERRRLTNTVQVLCQHTCCSLYQLTAPDLAND</sequence>
<accession>A0A0V0GMK0</accession>
<evidence type="ECO:0000313" key="1">
    <source>
        <dbReference type="EMBL" id="JAP09171.1"/>
    </source>
</evidence>
<name>A0A0V0GMK0_SOLCH</name>
<organism evidence="1">
    <name type="scientific">Solanum chacoense</name>
    <name type="common">Chaco potato</name>
    <dbReference type="NCBI Taxonomy" id="4108"/>
    <lineage>
        <taxon>Eukaryota</taxon>
        <taxon>Viridiplantae</taxon>
        <taxon>Streptophyta</taxon>
        <taxon>Embryophyta</taxon>
        <taxon>Tracheophyta</taxon>
        <taxon>Spermatophyta</taxon>
        <taxon>Magnoliopsida</taxon>
        <taxon>eudicotyledons</taxon>
        <taxon>Gunneridae</taxon>
        <taxon>Pentapetalae</taxon>
        <taxon>asterids</taxon>
        <taxon>lamiids</taxon>
        <taxon>Solanales</taxon>
        <taxon>Solanaceae</taxon>
        <taxon>Solanoideae</taxon>
        <taxon>Solaneae</taxon>
        <taxon>Solanum</taxon>
    </lineage>
</organism>
<dbReference type="AlphaFoldDB" id="A0A0V0GMK0"/>